<feature type="chain" id="PRO_5012432873" description="Lipoprotein" evidence="1">
    <location>
        <begin position="36"/>
        <end position="175"/>
    </location>
</feature>
<feature type="signal peptide" evidence="1">
    <location>
        <begin position="1"/>
        <end position="35"/>
    </location>
</feature>
<evidence type="ECO:0000256" key="1">
    <source>
        <dbReference type="SAM" id="SignalP"/>
    </source>
</evidence>
<protein>
    <recommendedName>
        <fullName evidence="4">Lipoprotein</fullName>
    </recommendedName>
</protein>
<dbReference type="AlphaFoldDB" id="A0A1N6HT73"/>
<dbReference type="RefSeq" id="WP_074265457.1">
    <property type="nucleotide sequence ID" value="NZ_FSRM01000001.1"/>
</dbReference>
<accession>A0A1N6HT73</accession>
<proteinExistence type="predicted"/>
<sequence>MKSRLTMPMRVRVVLAAALCVGASLLTSGCSSVGAASGAAAGVASGLVTANPAVGIGVGIAVQAATDEAVARYMRNMHSDQQNEMAQLAGGMAVGETKPWSVKHKMPIENGHGEVRVTRAFTSALAICKDFVFSVADSNKPNAHESWYTASACLQDQGWKWASAEPAVDRWGNLQ</sequence>
<keyword evidence="1" id="KW-0732">Signal</keyword>
<dbReference type="OrthoDB" id="8780920at2"/>
<dbReference type="Proteomes" id="UP000184693">
    <property type="component" value="Unassembled WGS sequence"/>
</dbReference>
<evidence type="ECO:0008006" key="4">
    <source>
        <dbReference type="Google" id="ProtNLM"/>
    </source>
</evidence>
<evidence type="ECO:0000313" key="2">
    <source>
        <dbReference type="EMBL" id="SIO23068.1"/>
    </source>
</evidence>
<gene>
    <name evidence="2" type="ORF">SAMN05444168_3600</name>
</gene>
<reference evidence="2 3" key="1">
    <citation type="submission" date="2016-11" db="EMBL/GenBank/DDBJ databases">
        <authorList>
            <person name="Jaros S."/>
            <person name="Januszkiewicz K."/>
            <person name="Wedrychowicz H."/>
        </authorList>
    </citation>
    <scope>NUCLEOTIDE SEQUENCE [LARGE SCALE GENOMIC DNA]</scope>
    <source>
        <strain evidence="2 3">GAS86</strain>
    </source>
</reference>
<name>A0A1N6HT73_9BURK</name>
<organism evidence="2 3">
    <name type="scientific">Paraburkholderia phenazinium</name>
    <dbReference type="NCBI Taxonomy" id="60549"/>
    <lineage>
        <taxon>Bacteria</taxon>
        <taxon>Pseudomonadati</taxon>
        <taxon>Pseudomonadota</taxon>
        <taxon>Betaproteobacteria</taxon>
        <taxon>Burkholderiales</taxon>
        <taxon>Burkholderiaceae</taxon>
        <taxon>Paraburkholderia</taxon>
    </lineage>
</organism>
<dbReference type="EMBL" id="FSRM01000001">
    <property type="protein sequence ID" value="SIO23068.1"/>
    <property type="molecule type" value="Genomic_DNA"/>
</dbReference>
<dbReference type="PROSITE" id="PS51257">
    <property type="entry name" value="PROKAR_LIPOPROTEIN"/>
    <property type="match status" value="1"/>
</dbReference>
<evidence type="ECO:0000313" key="3">
    <source>
        <dbReference type="Proteomes" id="UP000184693"/>
    </source>
</evidence>